<name>A0A8G1ZCA7_9SPHN</name>
<dbReference type="Proteomes" id="UP000291572">
    <property type="component" value="Unassembled WGS sequence"/>
</dbReference>
<sequence length="194" mass="21101">MAWFYAAEWPTFAPPLTQPHAKGFATALGALLRPSSLPSNGFYDWRALEVVPSVTWAALPPEMLDKPMSNGEYFRRSGTITLEGQSMKVLAGGARTMVTNLYFRNDGPPLGEAALLAALRDAGYQVAPVRCTKMKIAGAPTWYRLSGVSKQTATLWIAPARGGQQPWEGFSLQLDGKLPPLTPREAAVYTDRCA</sequence>
<comment type="caution">
    <text evidence="1">The sequence shown here is derived from an EMBL/GenBank/DDBJ whole genome shotgun (WGS) entry which is preliminary data.</text>
</comment>
<dbReference type="RefSeq" id="WP_129927725.1">
    <property type="nucleotide sequence ID" value="NZ_SEOO01000072.1"/>
</dbReference>
<evidence type="ECO:0000313" key="2">
    <source>
        <dbReference type="Proteomes" id="UP000291572"/>
    </source>
</evidence>
<proteinExistence type="predicted"/>
<organism evidence="1 2">
    <name type="scientific">Sphingobium cupriresistens</name>
    <dbReference type="NCBI Taxonomy" id="1132417"/>
    <lineage>
        <taxon>Bacteria</taxon>
        <taxon>Pseudomonadati</taxon>
        <taxon>Pseudomonadota</taxon>
        <taxon>Alphaproteobacteria</taxon>
        <taxon>Sphingomonadales</taxon>
        <taxon>Sphingomonadaceae</taxon>
        <taxon>Sphingobium</taxon>
    </lineage>
</organism>
<reference evidence="1 2" key="1">
    <citation type="submission" date="2019-02" db="EMBL/GenBank/DDBJ databases">
        <authorList>
            <person name="Feng G."/>
        </authorList>
    </citation>
    <scope>NUCLEOTIDE SEQUENCE [LARGE SCALE GENOMIC DNA]</scope>
    <source>
        <strain evidence="1 2">CCTCC AB 2011146</strain>
    </source>
</reference>
<dbReference type="OrthoDB" id="7283669at2"/>
<accession>A0A8G1ZCA7</accession>
<dbReference type="EMBL" id="SEOO01000072">
    <property type="protein sequence ID" value="RYM05721.1"/>
    <property type="molecule type" value="Genomic_DNA"/>
</dbReference>
<evidence type="ECO:0000313" key="1">
    <source>
        <dbReference type="EMBL" id="RYM05721.1"/>
    </source>
</evidence>
<gene>
    <name evidence="1" type="ORF">EWH12_20980</name>
</gene>
<dbReference type="AlphaFoldDB" id="A0A8G1ZCA7"/>
<protein>
    <submittedName>
        <fullName evidence="1">Uncharacterized protein</fullName>
    </submittedName>
</protein>